<feature type="chain" id="PRO_5037847327" evidence="2">
    <location>
        <begin position="30"/>
        <end position="101"/>
    </location>
</feature>
<organism evidence="3 4">
    <name type="scientific">Carya illinoinensis</name>
    <name type="common">Pecan</name>
    <dbReference type="NCBI Taxonomy" id="32201"/>
    <lineage>
        <taxon>Eukaryota</taxon>
        <taxon>Viridiplantae</taxon>
        <taxon>Streptophyta</taxon>
        <taxon>Embryophyta</taxon>
        <taxon>Tracheophyta</taxon>
        <taxon>Spermatophyta</taxon>
        <taxon>Magnoliopsida</taxon>
        <taxon>eudicotyledons</taxon>
        <taxon>Gunneridae</taxon>
        <taxon>Pentapetalae</taxon>
        <taxon>rosids</taxon>
        <taxon>fabids</taxon>
        <taxon>Fagales</taxon>
        <taxon>Juglandaceae</taxon>
        <taxon>Carya</taxon>
    </lineage>
</organism>
<dbReference type="OrthoDB" id="998583at2759"/>
<comment type="caution">
    <text evidence="3">The sequence shown here is derived from an EMBL/GenBank/DDBJ whole genome shotgun (WGS) entry which is preliminary data.</text>
</comment>
<keyword evidence="2" id="KW-0732">Signal</keyword>
<sequence length="101" mass="10552">MYSMKKRSTTTSMKSSLLVLGMTILVISAQFSVGECRALRNTTGDTAMAACEDVHGAESVGMGSFVVSSNNSSSTSSTRPPLMRSLGTRFTSGPSKKGPGH</sequence>
<evidence type="ECO:0000256" key="2">
    <source>
        <dbReference type="SAM" id="SignalP"/>
    </source>
</evidence>
<gene>
    <name evidence="3" type="ORF">I3842_16G034800</name>
</gene>
<reference evidence="3" key="1">
    <citation type="submission" date="2021-01" db="EMBL/GenBank/DDBJ databases">
        <authorList>
            <person name="Lovell J.T."/>
            <person name="Bentley N."/>
            <person name="Bhattarai G."/>
            <person name="Jenkins J.W."/>
            <person name="Sreedasyam A."/>
            <person name="Alarcon Y."/>
            <person name="Bock C."/>
            <person name="Boston L."/>
            <person name="Carlson J."/>
            <person name="Cervantes K."/>
            <person name="Clermont K."/>
            <person name="Krom N."/>
            <person name="Kubenka K."/>
            <person name="Mamidi S."/>
            <person name="Mattison C."/>
            <person name="Monteros M."/>
            <person name="Pisani C."/>
            <person name="Plott C."/>
            <person name="Rajasekar S."/>
            <person name="Rhein H.S."/>
            <person name="Rohla C."/>
            <person name="Song M."/>
            <person name="Hilaire R.S."/>
            <person name="Shu S."/>
            <person name="Wells L."/>
            <person name="Wang X."/>
            <person name="Webber J."/>
            <person name="Heerema R.J."/>
            <person name="Klein P."/>
            <person name="Conner P."/>
            <person name="Grauke L."/>
            <person name="Grimwood J."/>
            <person name="Schmutz J."/>
            <person name="Randall J.J."/>
        </authorList>
    </citation>
    <scope>NUCLEOTIDE SEQUENCE</scope>
    <source>
        <tissue evidence="3">Leaf</tissue>
    </source>
</reference>
<proteinExistence type="predicted"/>
<feature type="signal peptide" evidence="2">
    <location>
        <begin position="1"/>
        <end position="29"/>
    </location>
</feature>
<dbReference type="Proteomes" id="UP000811246">
    <property type="component" value="Chromosome 16"/>
</dbReference>
<evidence type="ECO:0000256" key="1">
    <source>
        <dbReference type="SAM" id="MobiDB-lite"/>
    </source>
</evidence>
<feature type="region of interest" description="Disordered" evidence="1">
    <location>
        <begin position="65"/>
        <end position="101"/>
    </location>
</feature>
<dbReference type="AlphaFoldDB" id="A0A922D0W2"/>
<evidence type="ECO:0000313" key="3">
    <source>
        <dbReference type="EMBL" id="KAG6672012.1"/>
    </source>
</evidence>
<evidence type="ECO:0000313" key="4">
    <source>
        <dbReference type="Proteomes" id="UP000811246"/>
    </source>
</evidence>
<accession>A0A922D0W2</accession>
<protein>
    <submittedName>
        <fullName evidence="3">Uncharacterized protein</fullName>
    </submittedName>
</protein>
<feature type="compositionally biased region" description="Low complexity" evidence="1">
    <location>
        <begin position="65"/>
        <end position="85"/>
    </location>
</feature>
<dbReference type="EMBL" id="CM031840">
    <property type="protein sequence ID" value="KAG6672012.1"/>
    <property type="molecule type" value="Genomic_DNA"/>
</dbReference>
<name>A0A922D0W2_CARIL</name>